<dbReference type="GO" id="GO:0004609">
    <property type="term" value="F:phosphatidylserine decarboxylase activity"/>
    <property type="evidence" value="ECO:0007669"/>
    <property type="project" value="UniProtKB-UniRule"/>
</dbReference>
<dbReference type="OrthoDB" id="9802030at2"/>
<name>A0A4Z0W903_9GAMM</name>
<feature type="site" description="Cleavage (non-hydrolytic); by autocatalysis" evidence="12">
    <location>
        <begin position="252"/>
        <end position="253"/>
    </location>
</feature>
<dbReference type="EC" id="4.1.1.65" evidence="12"/>
<evidence type="ECO:0000313" key="13">
    <source>
        <dbReference type="EMBL" id="TGG94057.1"/>
    </source>
</evidence>
<keyword evidence="2 12" id="KW-1003">Cell membrane</keyword>
<keyword evidence="8 12" id="KW-0594">Phospholipid biosynthesis</keyword>
<evidence type="ECO:0000256" key="12">
    <source>
        <dbReference type="HAMAP-Rule" id="MF_00662"/>
    </source>
</evidence>
<feature type="active site" description="Charge relay system; for autoendoproteolytic cleavage activity" evidence="12">
    <location>
        <position position="94"/>
    </location>
</feature>
<evidence type="ECO:0000256" key="11">
    <source>
        <dbReference type="ARBA" id="ARBA00023317"/>
    </source>
</evidence>
<evidence type="ECO:0000313" key="14">
    <source>
        <dbReference type="Proteomes" id="UP000297475"/>
    </source>
</evidence>
<evidence type="ECO:0000256" key="8">
    <source>
        <dbReference type="ARBA" id="ARBA00023209"/>
    </source>
</evidence>
<comment type="similarity">
    <text evidence="12">Belongs to the phosphatidylserine decarboxylase family. PSD-B subfamily. Prokaryotic type I sub-subfamily.</text>
</comment>
<keyword evidence="5 12" id="KW-0443">Lipid metabolism</keyword>
<dbReference type="GO" id="GO:0005886">
    <property type="term" value="C:plasma membrane"/>
    <property type="evidence" value="ECO:0007669"/>
    <property type="project" value="UniProtKB-SubCell"/>
</dbReference>
<comment type="subunit">
    <text evidence="12">Heterodimer of a large membrane-associated beta subunit and a small pyruvoyl-containing alpha subunit.</text>
</comment>
<evidence type="ECO:0000256" key="2">
    <source>
        <dbReference type="ARBA" id="ARBA00022475"/>
    </source>
</evidence>
<dbReference type="Pfam" id="PF02666">
    <property type="entry name" value="PS_Dcarbxylase"/>
    <property type="match status" value="1"/>
</dbReference>
<dbReference type="GO" id="GO:0006646">
    <property type="term" value="P:phosphatidylethanolamine biosynthetic process"/>
    <property type="evidence" value="ECO:0007669"/>
    <property type="project" value="UniProtKB-UniRule"/>
</dbReference>
<dbReference type="AlphaFoldDB" id="A0A4Z0W903"/>
<proteinExistence type="inferred from homology"/>
<reference evidence="13 14" key="1">
    <citation type="submission" date="2019-04" db="EMBL/GenBank/DDBJ databases">
        <title>Natronospirillum operosus gen. nov., sp. nov., a haloalkaliphilic satellite isolated from decaying biomass of laboratory culture of cyanobacterium Geitlerinema sp. and proposal of Natronospirillaceae fam. nov. and Saccharospirillaceae fam. nov.</title>
        <authorList>
            <person name="Kevbrin V."/>
            <person name="Boltyanskaya Y."/>
            <person name="Koziaeva V."/>
            <person name="Grouzdev D.S."/>
            <person name="Park M."/>
            <person name="Cho J."/>
        </authorList>
    </citation>
    <scope>NUCLEOTIDE SEQUENCE [LARGE SCALE GENOMIC DNA]</scope>
    <source>
        <strain evidence="13 14">G-116</strain>
    </source>
</reference>
<dbReference type="PANTHER" id="PTHR10067:SF6">
    <property type="entry name" value="PHOSPHATIDYLSERINE DECARBOXYLASE PROENZYME, MITOCHONDRIAL"/>
    <property type="match status" value="1"/>
</dbReference>
<comment type="pathway">
    <text evidence="12">Phospholipid metabolism; phosphatidylethanolamine biosynthesis; phosphatidylethanolamine from CDP-diacylglycerol: step 2/2.</text>
</comment>
<keyword evidence="4 12" id="KW-0210">Decarboxylase</keyword>
<evidence type="ECO:0000256" key="6">
    <source>
        <dbReference type="ARBA" id="ARBA00023136"/>
    </source>
</evidence>
<protein>
    <recommendedName>
        <fullName evidence="12">Phosphatidylserine decarboxylase proenzyme</fullName>
        <ecNumber evidence="12">4.1.1.65</ecNumber>
    </recommendedName>
    <component>
        <recommendedName>
            <fullName evidence="12">Phosphatidylserine decarboxylase alpha chain</fullName>
        </recommendedName>
    </component>
    <component>
        <recommendedName>
            <fullName evidence="12">Phosphatidylserine decarboxylase beta chain</fullName>
        </recommendedName>
    </component>
</protein>
<evidence type="ECO:0000256" key="7">
    <source>
        <dbReference type="ARBA" id="ARBA00023145"/>
    </source>
</evidence>
<dbReference type="NCBIfam" id="TIGR00163">
    <property type="entry name" value="PS_decarb"/>
    <property type="match status" value="1"/>
</dbReference>
<comment type="pathway">
    <text evidence="1">Lipid metabolism.</text>
</comment>
<dbReference type="InterPro" id="IPR033178">
    <property type="entry name" value="PSD_type1_pro"/>
</dbReference>
<dbReference type="EMBL" id="SRMF01000002">
    <property type="protein sequence ID" value="TGG94057.1"/>
    <property type="molecule type" value="Genomic_DNA"/>
</dbReference>
<feature type="active site" description="Schiff-base intermediate with substrate; via pyruvic acid; for decarboxylase activity" evidence="12">
    <location>
        <position position="253"/>
    </location>
</feature>
<keyword evidence="14" id="KW-1185">Reference proteome</keyword>
<evidence type="ECO:0000256" key="4">
    <source>
        <dbReference type="ARBA" id="ARBA00022793"/>
    </source>
</evidence>
<dbReference type="PANTHER" id="PTHR10067">
    <property type="entry name" value="PHOSPHATIDYLSERINE DECARBOXYLASE"/>
    <property type="match status" value="1"/>
</dbReference>
<feature type="active site" description="Charge relay system; for autoendoproteolytic cleavage activity" evidence="12">
    <location>
        <position position="253"/>
    </location>
</feature>
<dbReference type="HAMAP" id="MF_00662">
    <property type="entry name" value="PS_decarb_PSD_B_type1"/>
    <property type="match status" value="1"/>
</dbReference>
<gene>
    <name evidence="12 13" type="primary">psd</name>
    <name evidence="13" type="ORF">E4656_07725</name>
</gene>
<evidence type="ECO:0000256" key="3">
    <source>
        <dbReference type="ARBA" id="ARBA00022516"/>
    </source>
</evidence>
<feature type="chain" id="PRO_5023442534" description="Phosphatidylserine decarboxylase beta chain" evidence="12">
    <location>
        <begin position="1"/>
        <end position="252"/>
    </location>
</feature>
<comment type="PTM">
    <text evidence="12">Is synthesized initially as an inactive proenzyme. Formation of the active enzyme involves a self-maturation process in which the active site pyruvoyl group is generated from an internal serine residue via an autocatalytic post-translational modification. Two non-identical subunits are generated from the proenzyme in this reaction, and the pyruvate is formed at the N-terminus of the alpha chain, which is derived from the carboxyl end of the proenzyme. The autoendoproteolytic cleavage occurs by a canonical serine protease mechanism, in which the side chain hydroxyl group of the serine supplies its oxygen atom to form the C-terminus of the beta chain, while the remainder of the serine residue undergoes an oxidative deamination to produce ammonia and the pyruvoyl prosthetic group on the alpha chain. During this reaction, the Ser that is part of the protease active site of the proenzyme becomes the pyruvoyl prosthetic group, which constitutes an essential element of the active site of the mature decarboxylase.</text>
</comment>
<accession>A0A4Z0W903</accession>
<comment type="cofactor">
    <cofactor evidence="12">
        <name>pyruvate</name>
        <dbReference type="ChEBI" id="CHEBI:15361"/>
    </cofactor>
    <text evidence="12">Binds 1 pyruvoyl group covalently per subunit.</text>
</comment>
<keyword evidence="10 12" id="KW-1208">Phospholipid metabolism</keyword>
<keyword evidence="7 12" id="KW-0865">Zymogen</keyword>
<keyword evidence="3 12" id="KW-0444">Lipid biosynthesis</keyword>
<evidence type="ECO:0000256" key="5">
    <source>
        <dbReference type="ARBA" id="ARBA00023098"/>
    </source>
</evidence>
<comment type="catalytic activity">
    <reaction evidence="12">
        <text>a 1,2-diacyl-sn-glycero-3-phospho-L-serine + H(+) = a 1,2-diacyl-sn-glycero-3-phosphoethanolamine + CO2</text>
        <dbReference type="Rhea" id="RHEA:20828"/>
        <dbReference type="ChEBI" id="CHEBI:15378"/>
        <dbReference type="ChEBI" id="CHEBI:16526"/>
        <dbReference type="ChEBI" id="CHEBI:57262"/>
        <dbReference type="ChEBI" id="CHEBI:64612"/>
        <dbReference type="EC" id="4.1.1.65"/>
    </reaction>
</comment>
<dbReference type="RefSeq" id="WP_135482626.1">
    <property type="nucleotide sequence ID" value="NZ_SRMF01000002.1"/>
</dbReference>
<feature type="chain" id="PRO_5023442535" description="Phosphatidylserine decarboxylase alpha chain" evidence="12">
    <location>
        <begin position="253"/>
        <end position="284"/>
    </location>
</feature>
<evidence type="ECO:0000256" key="1">
    <source>
        <dbReference type="ARBA" id="ARBA00005189"/>
    </source>
</evidence>
<evidence type="ECO:0000256" key="9">
    <source>
        <dbReference type="ARBA" id="ARBA00023239"/>
    </source>
</evidence>
<keyword evidence="11 12" id="KW-0670">Pyruvate</keyword>
<keyword evidence="9 12" id="KW-0456">Lyase</keyword>
<dbReference type="Proteomes" id="UP000297475">
    <property type="component" value="Unassembled WGS sequence"/>
</dbReference>
<comment type="function">
    <text evidence="12">Catalyzes the formation of phosphatidylethanolamine (PtdEtn) from phosphatidylserine (PtdSer).</text>
</comment>
<dbReference type="UniPathway" id="UPA00558">
    <property type="reaction ID" value="UER00616"/>
</dbReference>
<dbReference type="InterPro" id="IPR003817">
    <property type="entry name" value="PS_Dcarbxylase"/>
</dbReference>
<feature type="active site" description="Charge relay system; for autoendoproteolytic cleavage activity" evidence="12">
    <location>
        <position position="151"/>
    </location>
</feature>
<keyword evidence="6 12" id="KW-0472">Membrane</keyword>
<comment type="subcellular location">
    <subcellularLocation>
        <location evidence="12">Cell membrane</location>
        <topology evidence="12">Peripheral membrane protein</topology>
    </subcellularLocation>
</comment>
<organism evidence="13 14">
    <name type="scientific">Natronospirillum operosum</name>
    <dbReference type="NCBI Taxonomy" id="2759953"/>
    <lineage>
        <taxon>Bacteria</taxon>
        <taxon>Pseudomonadati</taxon>
        <taxon>Pseudomonadota</taxon>
        <taxon>Gammaproteobacteria</taxon>
        <taxon>Oceanospirillales</taxon>
        <taxon>Natronospirillaceae</taxon>
        <taxon>Natronospirillum</taxon>
    </lineage>
</organism>
<sequence>MFRTLFVALQYSLPHHALSRLVGRIAASERRWLAQPLIRAFMARFRVDMSEAQHPDPAHYASFNEFFTRPLRPDARPLAAASQLPAAQLICPVDGAVSQAGPIQQDTLVQAKGHVYSVNALLGRNSNQPSAYQAGRFATIYLSPRDYHRIHMPFTGTLRRMTFVPGRLFSVNPTTTERVPGLFARNERVVCEFETAAGPATVVLVGAMIVASIATSWAGTIAPRKGGLQQWDYEIDAPTLQRGDELGRFLLGSTIVILTSDAGTDWTDSLRPGQAVRVGAPLGG</sequence>
<comment type="caution">
    <text evidence="13">The sequence shown here is derived from an EMBL/GenBank/DDBJ whole genome shotgun (WGS) entry which is preliminary data.</text>
</comment>
<evidence type="ECO:0000256" key="10">
    <source>
        <dbReference type="ARBA" id="ARBA00023264"/>
    </source>
</evidence>
<dbReference type="InterPro" id="IPR033177">
    <property type="entry name" value="PSD-B"/>
</dbReference>
<feature type="modified residue" description="Pyruvic acid (Ser); by autocatalysis" evidence="12">
    <location>
        <position position="253"/>
    </location>
</feature>